<dbReference type="AlphaFoldDB" id="A0A319CS27"/>
<dbReference type="SUPFAM" id="SSF53067">
    <property type="entry name" value="Actin-like ATPase domain"/>
    <property type="match status" value="1"/>
</dbReference>
<reference evidence="1 2" key="1">
    <citation type="submission" date="2016-12" db="EMBL/GenBank/DDBJ databases">
        <title>The genomes of Aspergillus section Nigri reveals drivers in fungal speciation.</title>
        <authorList>
            <consortium name="DOE Joint Genome Institute"/>
            <person name="Vesth T.C."/>
            <person name="Nybo J."/>
            <person name="Theobald S."/>
            <person name="Brandl J."/>
            <person name="Frisvad J.C."/>
            <person name="Nielsen K.F."/>
            <person name="Lyhne E.K."/>
            <person name="Kogle M.E."/>
            <person name="Kuo A."/>
            <person name="Riley R."/>
            <person name="Clum A."/>
            <person name="Nolan M."/>
            <person name="Lipzen A."/>
            <person name="Salamov A."/>
            <person name="Henrissat B."/>
            <person name="Wiebenga A."/>
            <person name="De Vries R.P."/>
            <person name="Grigoriev I.V."/>
            <person name="Mortensen U.H."/>
            <person name="Andersen M.R."/>
            <person name="Baker S.E."/>
        </authorList>
    </citation>
    <scope>NUCLEOTIDE SEQUENCE [LARGE SCALE GENOMIC DNA]</scope>
    <source>
        <strain evidence="1 2">CBS 121591</strain>
    </source>
</reference>
<dbReference type="GeneID" id="37141623"/>
<dbReference type="RefSeq" id="XP_025497241.1">
    <property type="nucleotide sequence ID" value="XM_025638881.1"/>
</dbReference>
<dbReference type="InterPro" id="IPR043129">
    <property type="entry name" value="ATPase_NBD"/>
</dbReference>
<evidence type="ECO:0008006" key="3">
    <source>
        <dbReference type="Google" id="ProtNLM"/>
    </source>
</evidence>
<keyword evidence="2" id="KW-1185">Reference proteome</keyword>
<dbReference type="STRING" id="1448315.A0A319CS27"/>
<accession>A0A319CS27</accession>
<dbReference type="PANTHER" id="PTHR14187:SF5">
    <property type="entry name" value="HEAT SHOCK 70 KDA PROTEIN 12A"/>
    <property type="match status" value="1"/>
</dbReference>
<organism evidence="1 2">
    <name type="scientific">Aspergillus uvarum CBS 121591</name>
    <dbReference type="NCBI Taxonomy" id="1448315"/>
    <lineage>
        <taxon>Eukaryota</taxon>
        <taxon>Fungi</taxon>
        <taxon>Dikarya</taxon>
        <taxon>Ascomycota</taxon>
        <taxon>Pezizomycotina</taxon>
        <taxon>Eurotiomycetes</taxon>
        <taxon>Eurotiomycetidae</taxon>
        <taxon>Eurotiales</taxon>
        <taxon>Aspergillaceae</taxon>
        <taxon>Aspergillus</taxon>
        <taxon>Aspergillus subgen. Circumdati</taxon>
    </lineage>
</organism>
<dbReference type="EMBL" id="KZ821674">
    <property type="protein sequence ID" value="PYH87041.1"/>
    <property type="molecule type" value="Genomic_DNA"/>
</dbReference>
<dbReference type="PANTHER" id="PTHR14187">
    <property type="entry name" value="ALPHA KINASE/ELONGATION FACTOR 2 KINASE"/>
    <property type="match status" value="1"/>
</dbReference>
<sequence length="105" mass="11156">MAQGPSIVVGVDFGTTFSGVAWAFKESAGEIEVLSTWPGGGNRTSVKVPSTISGEARTASWGYQVGPFMDALRGIKLILDEEQETMYSPSLCSKKLLAILDKDAV</sequence>
<dbReference type="VEuPathDB" id="FungiDB:BO82DRAFT_396977"/>
<gene>
    <name evidence="1" type="ORF">BO82DRAFT_396977</name>
</gene>
<evidence type="ECO:0000313" key="2">
    <source>
        <dbReference type="Proteomes" id="UP000248340"/>
    </source>
</evidence>
<proteinExistence type="predicted"/>
<name>A0A319CS27_9EURO</name>
<dbReference type="Proteomes" id="UP000248340">
    <property type="component" value="Unassembled WGS sequence"/>
</dbReference>
<dbReference type="Gene3D" id="3.30.420.40">
    <property type="match status" value="1"/>
</dbReference>
<protein>
    <recommendedName>
        <fullName evidence="3">Actin-like ATPase domain-containing protein</fullName>
    </recommendedName>
</protein>
<dbReference type="OrthoDB" id="2963168at2759"/>
<evidence type="ECO:0000313" key="1">
    <source>
        <dbReference type="EMBL" id="PYH87041.1"/>
    </source>
</evidence>